<protein>
    <submittedName>
        <fullName evidence="3">Glycosyl transferase family 9</fullName>
    </submittedName>
</protein>
<evidence type="ECO:0000256" key="2">
    <source>
        <dbReference type="ARBA" id="ARBA00022679"/>
    </source>
</evidence>
<dbReference type="GO" id="GO:0008713">
    <property type="term" value="F:ADP-heptose-lipopolysaccharide heptosyltransferase activity"/>
    <property type="evidence" value="ECO:0007669"/>
    <property type="project" value="TreeGrafter"/>
</dbReference>
<name>A0A979G251_CHIPD</name>
<dbReference type="RefSeq" id="WP_012789394.1">
    <property type="nucleotide sequence ID" value="NC_013132.1"/>
</dbReference>
<reference evidence="3 4" key="2">
    <citation type="journal article" date="2010" name="Stand. Genomic Sci.">
        <title>Complete genome sequence of Chitinophaga pinensis type strain (UQM 2034).</title>
        <authorList>
            <person name="Glavina Del Rio T."/>
            <person name="Abt B."/>
            <person name="Spring S."/>
            <person name="Lapidus A."/>
            <person name="Nolan M."/>
            <person name="Tice H."/>
            <person name="Copeland A."/>
            <person name="Cheng J.F."/>
            <person name="Chen F."/>
            <person name="Bruce D."/>
            <person name="Goodwin L."/>
            <person name="Pitluck S."/>
            <person name="Ivanova N."/>
            <person name="Mavromatis K."/>
            <person name="Mikhailova N."/>
            <person name="Pati A."/>
            <person name="Chen A."/>
            <person name="Palaniappan K."/>
            <person name="Land M."/>
            <person name="Hauser L."/>
            <person name="Chang Y.J."/>
            <person name="Jeffries C.D."/>
            <person name="Chain P."/>
            <person name="Saunders E."/>
            <person name="Detter J.C."/>
            <person name="Brettin T."/>
            <person name="Rohde M."/>
            <person name="Goker M."/>
            <person name="Bristow J."/>
            <person name="Eisen J.A."/>
            <person name="Markowitz V."/>
            <person name="Hugenholtz P."/>
            <person name="Kyrpides N.C."/>
            <person name="Klenk H.P."/>
            <person name="Lucas S."/>
        </authorList>
    </citation>
    <scope>NUCLEOTIDE SEQUENCE [LARGE SCALE GENOMIC DNA]</scope>
    <source>
        <strain evidence="4">ATCC 43595 / DSM 2588 / LMG 13176 / NBRC 15968 / NCIMB 11800 / UQM 2034</strain>
    </source>
</reference>
<organism evidence="3 4">
    <name type="scientific">Chitinophaga pinensis (strain ATCC 43595 / DSM 2588 / LMG 13176 / NBRC 15968 / NCIMB 11800 / UQM 2034)</name>
    <dbReference type="NCBI Taxonomy" id="485918"/>
    <lineage>
        <taxon>Bacteria</taxon>
        <taxon>Pseudomonadati</taxon>
        <taxon>Bacteroidota</taxon>
        <taxon>Chitinophagia</taxon>
        <taxon>Chitinophagales</taxon>
        <taxon>Chitinophagaceae</taxon>
        <taxon>Chitinophaga</taxon>
    </lineage>
</organism>
<proteinExistence type="predicted"/>
<dbReference type="GO" id="GO:0009244">
    <property type="term" value="P:lipopolysaccharide core region biosynthetic process"/>
    <property type="evidence" value="ECO:0007669"/>
    <property type="project" value="TreeGrafter"/>
</dbReference>
<dbReference type="KEGG" id="cpi:Cpin_1722"/>
<keyword evidence="1" id="KW-0328">Glycosyltransferase</keyword>
<reference evidence="4" key="1">
    <citation type="submission" date="2009-08" db="EMBL/GenBank/DDBJ databases">
        <title>The complete genome of Chitinophaga pinensis DSM 2588.</title>
        <authorList>
            <consortium name="US DOE Joint Genome Institute (JGI-PGF)"/>
            <person name="Lucas S."/>
            <person name="Copeland A."/>
            <person name="Lapidus A."/>
            <person name="Glavina del Rio T."/>
            <person name="Dalin E."/>
            <person name="Tice H."/>
            <person name="Bruce D."/>
            <person name="Goodwin L."/>
            <person name="Pitluck S."/>
            <person name="Kyrpides N."/>
            <person name="Mavromatis K."/>
            <person name="Ivanova N."/>
            <person name="Mikhailova N."/>
            <person name="Sims D."/>
            <person name="Meinche L."/>
            <person name="Brettin T."/>
            <person name="Detter J.C."/>
            <person name="Han C."/>
            <person name="Larimer F."/>
            <person name="Land M."/>
            <person name="Hauser L."/>
            <person name="Markowitz V."/>
            <person name="Cheng J.-F."/>
            <person name="Hugenholtz P."/>
            <person name="Woyke T."/>
            <person name="Wu D."/>
            <person name="Spring S."/>
            <person name="Klenk H.-P."/>
            <person name="Eisen J.A."/>
        </authorList>
    </citation>
    <scope>NUCLEOTIDE SEQUENCE [LARGE SCALE GENOMIC DNA]</scope>
    <source>
        <strain evidence="4">ATCC 43595 / DSM 2588 / LMG 13176 / NBRC 15968 / NCIMB 11800 / UQM 2034</strain>
    </source>
</reference>
<dbReference type="EMBL" id="CP001699">
    <property type="protein sequence ID" value="ACU59218.1"/>
    <property type="molecule type" value="Genomic_DNA"/>
</dbReference>
<dbReference type="SUPFAM" id="SSF53756">
    <property type="entry name" value="UDP-Glycosyltransferase/glycogen phosphorylase"/>
    <property type="match status" value="1"/>
</dbReference>
<gene>
    <name evidence="3" type="ordered locus">Cpin_1722</name>
</gene>
<dbReference type="AlphaFoldDB" id="A0A979G251"/>
<dbReference type="CDD" id="cd03789">
    <property type="entry name" value="GT9_LPS_heptosyltransferase"/>
    <property type="match status" value="1"/>
</dbReference>
<sequence>MPEKLRTILAIRFSAMGDVAMTIPVMQQVLEQNPGTQIIFVSNRNWGALCAGIPRLTFFPADLKGTHKGFKGLYRLFREISKAHKIDAVADLHHVLRSQIVRSFFRLSGRKVAAIDKGRAEKKALARPEEKVLIPLTSTIERYATVFRQLGLPVTIYPKQPVFGRQELTAAIQEVTGPKNGDKWIGLAPFATYKEKTYPLAKMEEVLAALVKKKQTKVLLMGGGAAEVTQLTTLAVKYPEAIIVAGRFRLPEEMATISNMDTMISMDSANMHLASLFGVPVVSVWGATHPFAGFMGFGQTEDNAVQLESLSCRPCSIFGNKPCFRGDHACMEWIPPAAITEKVTKVVGES</sequence>
<keyword evidence="2 3" id="KW-0808">Transferase</keyword>
<evidence type="ECO:0000256" key="1">
    <source>
        <dbReference type="ARBA" id="ARBA00022676"/>
    </source>
</evidence>
<evidence type="ECO:0000313" key="3">
    <source>
        <dbReference type="EMBL" id="ACU59218.1"/>
    </source>
</evidence>
<dbReference type="Pfam" id="PF01075">
    <property type="entry name" value="Glyco_transf_9"/>
    <property type="match status" value="1"/>
</dbReference>
<evidence type="ECO:0000313" key="4">
    <source>
        <dbReference type="Proteomes" id="UP000002215"/>
    </source>
</evidence>
<dbReference type="PANTHER" id="PTHR30160">
    <property type="entry name" value="TETRAACYLDISACCHARIDE 4'-KINASE-RELATED"/>
    <property type="match status" value="1"/>
</dbReference>
<dbReference type="InterPro" id="IPR051199">
    <property type="entry name" value="LPS_LOS_Heptosyltrfase"/>
</dbReference>
<dbReference type="GO" id="GO:0005829">
    <property type="term" value="C:cytosol"/>
    <property type="evidence" value="ECO:0007669"/>
    <property type="project" value="TreeGrafter"/>
</dbReference>
<dbReference type="PANTHER" id="PTHR30160:SF22">
    <property type="entry name" value="LIPOPOLYSACCHARIDE CORE BIOSYNTHESIS PROTEIN"/>
    <property type="match status" value="1"/>
</dbReference>
<dbReference type="Proteomes" id="UP000002215">
    <property type="component" value="Chromosome"/>
</dbReference>
<accession>A0A979G251</accession>
<dbReference type="Gene3D" id="3.40.50.2000">
    <property type="entry name" value="Glycogen Phosphorylase B"/>
    <property type="match status" value="2"/>
</dbReference>
<dbReference type="InterPro" id="IPR002201">
    <property type="entry name" value="Glyco_trans_9"/>
</dbReference>